<proteinExistence type="predicted"/>
<feature type="non-terminal residue" evidence="1">
    <location>
        <position position="1"/>
    </location>
</feature>
<dbReference type="Proteomes" id="UP000789901">
    <property type="component" value="Unassembled WGS sequence"/>
</dbReference>
<evidence type="ECO:0000313" key="2">
    <source>
        <dbReference type="Proteomes" id="UP000789901"/>
    </source>
</evidence>
<comment type="caution">
    <text evidence="1">The sequence shown here is derived from an EMBL/GenBank/DDBJ whole genome shotgun (WGS) entry which is preliminary data.</text>
</comment>
<accession>A0ABN7XEE9</accession>
<sequence length="48" mass="5687">VVNKLFVWARNPKTKILAKGWKEATRFLDVWISARNQQRSDMRKAKAE</sequence>
<feature type="non-terminal residue" evidence="1">
    <location>
        <position position="48"/>
    </location>
</feature>
<organism evidence="1 2">
    <name type="scientific">Gigaspora margarita</name>
    <dbReference type="NCBI Taxonomy" id="4874"/>
    <lineage>
        <taxon>Eukaryota</taxon>
        <taxon>Fungi</taxon>
        <taxon>Fungi incertae sedis</taxon>
        <taxon>Mucoromycota</taxon>
        <taxon>Glomeromycotina</taxon>
        <taxon>Glomeromycetes</taxon>
        <taxon>Diversisporales</taxon>
        <taxon>Gigasporaceae</taxon>
        <taxon>Gigaspora</taxon>
    </lineage>
</organism>
<dbReference type="EMBL" id="CAJVQB010121511">
    <property type="protein sequence ID" value="CAG8853221.1"/>
    <property type="molecule type" value="Genomic_DNA"/>
</dbReference>
<gene>
    <name evidence="1" type="ORF">GMARGA_LOCUS42042</name>
</gene>
<keyword evidence="2" id="KW-1185">Reference proteome</keyword>
<evidence type="ECO:0000313" key="1">
    <source>
        <dbReference type="EMBL" id="CAG8853221.1"/>
    </source>
</evidence>
<name>A0ABN7XEE9_GIGMA</name>
<protein>
    <submittedName>
        <fullName evidence="1">8711_t:CDS:1</fullName>
    </submittedName>
</protein>
<reference evidence="1 2" key="1">
    <citation type="submission" date="2021-06" db="EMBL/GenBank/DDBJ databases">
        <authorList>
            <person name="Kallberg Y."/>
            <person name="Tangrot J."/>
            <person name="Rosling A."/>
        </authorList>
    </citation>
    <scope>NUCLEOTIDE SEQUENCE [LARGE SCALE GENOMIC DNA]</scope>
    <source>
        <strain evidence="1 2">120-4 pot B 10/14</strain>
    </source>
</reference>